<organism evidence="11 12">
    <name type="scientific">Strongylocentrotus purpuratus</name>
    <name type="common">Purple sea urchin</name>
    <dbReference type="NCBI Taxonomy" id="7668"/>
    <lineage>
        <taxon>Eukaryota</taxon>
        <taxon>Metazoa</taxon>
        <taxon>Echinodermata</taxon>
        <taxon>Eleutherozoa</taxon>
        <taxon>Echinozoa</taxon>
        <taxon>Echinoidea</taxon>
        <taxon>Euechinoidea</taxon>
        <taxon>Echinacea</taxon>
        <taxon>Camarodonta</taxon>
        <taxon>Echinidea</taxon>
        <taxon>Strongylocentrotidae</taxon>
        <taxon>Strongylocentrotus</taxon>
    </lineage>
</organism>
<dbReference type="InterPro" id="IPR000276">
    <property type="entry name" value="GPCR_Rhodpsn"/>
</dbReference>
<feature type="transmembrane region" description="Helical" evidence="9">
    <location>
        <begin position="153"/>
        <end position="171"/>
    </location>
</feature>
<dbReference type="FunCoup" id="A0A7M7PJ54">
    <property type="interactions" value="9"/>
</dbReference>
<dbReference type="GeneID" id="115918978"/>
<accession>A0A7M7PJ54</accession>
<keyword evidence="7" id="KW-0675">Receptor</keyword>
<comment type="subcellular location">
    <subcellularLocation>
        <location evidence="1">Cell membrane</location>
        <topology evidence="1">Multi-pass membrane protein</topology>
    </subcellularLocation>
</comment>
<evidence type="ECO:0000256" key="9">
    <source>
        <dbReference type="SAM" id="Phobius"/>
    </source>
</evidence>
<evidence type="ECO:0000259" key="10">
    <source>
        <dbReference type="PROSITE" id="PS50262"/>
    </source>
</evidence>
<dbReference type="PROSITE" id="PS50262">
    <property type="entry name" value="G_PROTEIN_RECEP_F1_2"/>
    <property type="match status" value="1"/>
</dbReference>
<feature type="transmembrane region" description="Helical" evidence="9">
    <location>
        <begin position="36"/>
        <end position="58"/>
    </location>
</feature>
<evidence type="ECO:0000313" key="12">
    <source>
        <dbReference type="Proteomes" id="UP000007110"/>
    </source>
</evidence>
<evidence type="ECO:0000256" key="3">
    <source>
        <dbReference type="ARBA" id="ARBA00022692"/>
    </source>
</evidence>
<feature type="transmembrane region" description="Helical" evidence="9">
    <location>
        <begin position="298"/>
        <end position="317"/>
    </location>
</feature>
<reference evidence="12" key="1">
    <citation type="submission" date="2015-02" db="EMBL/GenBank/DDBJ databases">
        <title>Genome sequencing for Strongylocentrotus purpuratus.</title>
        <authorList>
            <person name="Murali S."/>
            <person name="Liu Y."/>
            <person name="Vee V."/>
            <person name="English A."/>
            <person name="Wang M."/>
            <person name="Skinner E."/>
            <person name="Han Y."/>
            <person name="Muzny D.M."/>
            <person name="Worley K.C."/>
            <person name="Gibbs R.A."/>
        </authorList>
    </citation>
    <scope>NUCLEOTIDE SEQUENCE</scope>
</reference>
<keyword evidence="4 9" id="KW-1133">Transmembrane helix</keyword>
<keyword evidence="12" id="KW-1185">Reference proteome</keyword>
<evidence type="ECO:0000256" key="7">
    <source>
        <dbReference type="ARBA" id="ARBA00023170"/>
    </source>
</evidence>
<name>A0A7M7PJ54_STRPU</name>
<evidence type="ECO:0000256" key="1">
    <source>
        <dbReference type="ARBA" id="ARBA00004651"/>
    </source>
</evidence>
<evidence type="ECO:0000256" key="5">
    <source>
        <dbReference type="ARBA" id="ARBA00023040"/>
    </source>
</evidence>
<dbReference type="KEGG" id="spu:100892768"/>
<dbReference type="InterPro" id="IPR017452">
    <property type="entry name" value="GPCR_Rhodpsn_7TM"/>
</dbReference>
<dbReference type="PANTHER" id="PTHR24249">
    <property type="entry name" value="HISTAMINE RECEPTOR-RELATED G-PROTEIN COUPLED RECEPTOR"/>
    <property type="match status" value="1"/>
</dbReference>
<dbReference type="SUPFAM" id="SSF81321">
    <property type="entry name" value="Family A G protein-coupled receptor-like"/>
    <property type="match status" value="1"/>
</dbReference>
<dbReference type="InParanoid" id="A0A7M7PJ54"/>
<keyword evidence="6 9" id="KW-0472">Membrane</keyword>
<keyword evidence="8" id="KW-0807">Transducer</keyword>
<dbReference type="GeneID" id="100892768"/>
<dbReference type="CDD" id="cd00637">
    <property type="entry name" value="7tm_classA_rhodopsin-like"/>
    <property type="match status" value="1"/>
</dbReference>
<feature type="domain" description="G-protein coupled receptors family 1 profile" evidence="10">
    <location>
        <begin position="49"/>
        <end position="314"/>
    </location>
</feature>
<dbReference type="AlphaFoldDB" id="A0A7M7PJ54"/>
<evidence type="ECO:0000256" key="4">
    <source>
        <dbReference type="ARBA" id="ARBA00022989"/>
    </source>
</evidence>
<dbReference type="RefSeq" id="XP_003727104.2">
    <property type="nucleotide sequence ID" value="XM_003727056.3"/>
</dbReference>
<dbReference type="Gene3D" id="1.20.1070.10">
    <property type="entry name" value="Rhodopsin 7-helix transmembrane proteins"/>
    <property type="match status" value="1"/>
</dbReference>
<sequence>MATTEGYTNVTLSAGGGAGGGGGSGLNITALSITQATLLGICSLMIVISNTFILVILYKVKNCFEDMQQFAFKALAVTDFLTGIFCCGLTIIAIIYGAGQPFSSVMCAIRGAACTGLTNLSALLIACACFDRFVAVIFPLRYFNLVTMKRARIVLLVVCTIAASNGALSLLRGRTVAKNNLCLSDFSSERLAFRPSLVTSLLIFSTTLLLTSISNIKVMLVASGQSKRSANVAPSDITNESDTTQKNAIQTRRGSLKALRVLIVTTIAFFIAIFPWSIVSGSQFSQKTSIATPMARYVSSLLLMSNSWVNALIFATFNKRFRKAAKRVVFRAQLDGESTILEHTLTSDA</sequence>
<evidence type="ECO:0000256" key="8">
    <source>
        <dbReference type="ARBA" id="ARBA00023224"/>
    </source>
</evidence>
<keyword evidence="2" id="KW-1003">Cell membrane</keyword>
<dbReference type="Pfam" id="PF00001">
    <property type="entry name" value="7tm_1"/>
    <property type="match status" value="1"/>
</dbReference>
<dbReference type="RefSeq" id="XP_030852011.1">
    <property type="nucleotide sequence ID" value="XM_030996151.1"/>
</dbReference>
<dbReference type="OrthoDB" id="5950740at2759"/>
<proteinExistence type="predicted"/>
<keyword evidence="3 9" id="KW-0812">Transmembrane</keyword>
<protein>
    <recommendedName>
        <fullName evidence="10">G-protein coupled receptors family 1 profile domain-containing protein</fullName>
    </recommendedName>
</protein>
<dbReference type="EnsemblMetazoa" id="XM_030996151">
    <property type="protein sequence ID" value="XP_030852011"/>
    <property type="gene ID" value="LOC115918978"/>
</dbReference>
<dbReference type="GO" id="GO:0004930">
    <property type="term" value="F:G protein-coupled receptor activity"/>
    <property type="evidence" value="ECO:0000318"/>
    <property type="project" value="GO_Central"/>
</dbReference>
<dbReference type="GO" id="GO:0005886">
    <property type="term" value="C:plasma membrane"/>
    <property type="evidence" value="ECO:0000318"/>
    <property type="project" value="GO_Central"/>
</dbReference>
<feature type="transmembrane region" description="Helical" evidence="9">
    <location>
        <begin position="191"/>
        <end position="210"/>
    </location>
</feature>
<feature type="transmembrane region" description="Helical" evidence="9">
    <location>
        <begin position="258"/>
        <end position="278"/>
    </location>
</feature>
<dbReference type="PRINTS" id="PR00237">
    <property type="entry name" value="GPCRRHODOPSN"/>
</dbReference>
<reference evidence="11" key="2">
    <citation type="submission" date="2021-01" db="UniProtKB">
        <authorList>
            <consortium name="EnsemblMetazoa"/>
        </authorList>
    </citation>
    <scope>IDENTIFICATION</scope>
</reference>
<feature type="transmembrane region" description="Helical" evidence="9">
    <location>
        <begin position="70"/>
        <end position="96"/>
    </location>
</feature>
<dbReference type="PANTHER" id="PTHR24249:SF411">
    <property type="entry name" value="G-PROTEIN COUPLED RECEPTORS FAMILY 1 PROFILE DOMAIN-CONTAINING PROTEIN"/>
    <property type="match status" value="1"/>
</dbReference>
<dbReference type="KEGG" id="spu:115918978"/>
<keyword evidence="5" id="KW-0297">G-protein coupled receptor</keyword>
<evidence type="ECO:0000313" key="11">
    <source>
        <dbReference type="EnsemblMetazoa" id="XP_030852011"/>
    </source>
</evidence>
<dbReference type="InterPro" id="IPR050569">
    <property type="entry name" value="TAAR"/>
</dbReference>
<dbReference type="Proteomes" id="UP000007110">
    <property type="component" value="Unassembled WGS sequence"/>
</dbReference>
<dbReference type="GO" id="GO:0007186">
    <property type="term" value="P:G protein-coupled receptor signaling pathway"/>
    <property type="evidence" value="ECO:0000318"/>
    <property type="project" value="GO_Central"/>
</dbReference>
<evidence type="ECO:0000256" key="2">
    <source>
        <dbReference type="ARBA" id="ARBA00022475"/>
    </source>
</evidence>
<evidence type="ECO:0000256" key="6">
    <source>
        <dbReference type="ARBA" id="ARBA00023136"/>
    </source>
</evidence>